<feature type="compositionally biased region" description="Basic and acidic residues" evidence="1">
    <location>
        <begin position="294"/>
        <end position="305"/>
    </location>
</feature>
<feature type="region of interest" description="Disordered" evidence="1">
    <location>
        <begin position="518"/>
        <end position="539"/>
    </location>
</feature>
<feature type="compositionally biased region" description="Low complexity" evidence="1">
    <location>
        <begin position="560"/>
        <end position="574"/>
    </location>
</feature>
<gene>
    <name evidence="3" type="ORF">MGAL_10B015373</name>
</gene>
<dbReference type="OrthoDB" id="6105246at2759"/>
<feature type="compositionally biased region" description="Polar residues" evidence="1">
    <location>
        <begin position="788"/>
        <end position="798"/>
    </location>
</feature>
<keyword evidence="2" id="KW-0472">Membrane</keyword>
<feature type="compositionally biased region" description="Basic and acidic residues" evidence="1">
    <location>
        <begin position="814"/>
        <end position="837"/>
    </location>
</feature>
<dbReference type="InterPro" id="IPR030417">
    <property type="entry name" value="MS4A"/>
</dbReference>
<feature type="transmembrane region" description="Helical" evidence="2">
    <location>
        <begin position="78"/>
        <end position="103"/>
    </location>
</feature>
<feature type="region of interest" description="Disordered" evidence="1">
    <location>
        <begin position="152"/>
        <end position="306"/>
    </location>
</feature>
<reference evidence="3" key="1">
    <citation type="submission" date="2018-11" db="EMBL/GenBank/DDBJ databases">
        <authorList>
            <person name="Alioto T."/>
            <person name="Alioto T."/>
        </authorList>
    </citation>
    <scope>NUCLEOTIDE SEQUENCE</scope>
</reference>
<feature type="compositionally biased region" description="Basic and acidic residues" evidence="1">
    <location>
        <begin position="212"/>
        <end position="230"/>
    </location>
</feature>
<feature type="compositionally biased region" description="Basic and acidic residues" evidence="1">
    <location>
        <begin position="245"/>
        <end position="287"/>
    </location>
</feature>
<name>A0A8B6CAP1_MYTGA</name>
<dbReference type="Proteomes" id="UP000596742">
    <property type="component" value="Unassembled WGS sequence"/>
</dbReference>
<proteinExistence type="predicted"/>
<dbReference type="PANTHER" id="PTHR23320:SF130">
    <property type="entry name" value="TRANSMEMBRANE PROTEIN 212"/>
    <property type="match status" value="1"/>
</dbReference>
<protein>
    <submittedName>
        <fullName evidence="3">Uncharacterized protein</fullName>
    </submittedName>
</protein>
<feature type="region of interest" description="Disordered" evidence="1">
    <location>
        <begin position="698"/>
        <end position="717"/>
    </location>
</feature>
<feature type="transmembrane region" description="Helical" evidence="2">
    <location>
        <begin position="16"/>
        <end position="39"/>
    </location>
</feature>
<keyword evidence="4" id="KW-1185">Reference proteome</keyword>
<feature type="compositionally biased region" description="Basic and acidic residues" evidence="1">
    <location>
        <begin position="163"/>
        <end position="174"/>
    </location>
</feature>
<feature type="compositionally biased region" description="Basic and acidic residues" evidence="1">
    <location>
        <begin position="728"/>
        <end position="750"/>
    </location>
</feature>
<evidence type="ECO:0000256" key="1">
    <source>
        <dbReference type="SAM" id="MobiDB-lite"/>
    </source>
</evidence>
<keyword evidence="2" id="KW-1133">Transmembrane helix</keyword>
<evidence type="ECO:0000313" key="4">
    <source>
        <dbReference type="Proteomes" id="UP000596742"/>
    </source>
</evidence>
<dbReference type="EMBL" id="UYJE01001476">
    <property type="protein sequence ID" value="VDI02414.1"/>
    <property type="molecule type" value="Genomic_DNA"/>
</dbReference>
<feature type="compositionally biased region" description="Basic and acidic residues" evidence="1">
    <location>
        <begin position="698"/>
        <end position="707"/>
    </location>
</feature>
<dbReference type="AlphaFoldDB" id="A0A8B6CAP1"/>
<feature type="transmembrane region" description="Helical" evidence="2">
    <location>
        <begin position="45"/>
        <end position="66"/>
    </location>
</feature>
<organism evidence="3 4">
    <name type="scientific">Mytilus galloprovincialis</name>
    <name type="common">Mediterranean mussel</name>
    <dbReference type="NCBI Taxonomy" id="29158"/>
    <lineage>
        <taxon>Eukaryota</taxon>
        <taxon>Metazoa</taxon>
        <taxon>Spiralia</taxon>
        <taxon>Lophotrochozoa</taxon>
        <taxon>Mollusca</taxon>
        <taxon>Bivalvia</taxon>
        <taxon>Autobranchia</taxon>
        <taxon>Pteriomorphia</taxon>
        <taxon>Mytilida</taxon>
        <taxon>Mytiloidea</taxon>
        <taxon>Mytilidae</taxon>
        <taxon>Mytilinae</taxon>
        <taxon>Mytilus</taxon>
    </lineage>
</organism>
<evidence type="ECO:0000313" key="3">
    <source>
        <dbReference type="EMBL" id="VDI02414.1"/>
    </source>
</evidence>
<sequence length="853" mass="95484">MSLRIRLLFNFPTYKVLAVSIISIIVGVASISLSVIGLVNQIWGHYVATGIWSGSVIAISGFFGIASAQTRGVCVVKTFMMFSMFSCLASFGVIALSVGGLIYGSKFYLETVYRHPNTRLIHGMLLGTGTLQTILSLICSIICIKHVCCRPKPKHPPVSQEEGQIRDEFRRGTDRGSQSSSAPLMSKSKKRRKQKSSGGIYVSGEQPSTSGEHLDSAEHHSRERKRDDKKRNKGLNSSQRSNNRPTEDDRQYSSDRERRHSSEREKRHSSDRERRHSSDKDRRERSQRASVRQHSPDRYANKPDTNEELVNEGLVEQACVNTVTANRECLANNGDSFELISNDMEGLPPYEEVIRDDGIQDSFIPISITDADFEGHECISLSSHGNVSRSNEFTEVKQVDAEQEALLCLSAALQSPVISNNSGISDLLSDHIINGCNLSSLSENSIMGSDNRLSTELVIQDELDDKEDTENDNQDLSFTEKQALLQKYHTVDPDPQGVIYKEFSRGSDFIKETIVTKPKRSKSFQQTRERDFARGKSVSTRQLSCDTEKIIDCSDKPDSFRSASKSFSRTSSVPGKPPPKPPRTSSLRQHNLESKERPKSATLPYSQLAIMKILDEGKHDTTEIKQPVDTVTASNVSEPTREEFREKKTFDISKIQPPKFRYPRAKLTDETFKEPINTNAEAKSIKPLMEISKQFSVKNEHGTKERSYNFPKPSYTVASTPYLPSLDKIRNSKVDDGQHPYTNKNKDRESLSLSLSPSSNAKETLKSPLKSPTDYSVVPLKEILLKGQSTNRNITSPSNEREHSSTSDASSEESSIHEVADDNAARADINHEHDRDSQNLSDTEGKPMYSFLL</sequence>
<keyword evidence="2" id="KW-0812">Transmembrane</keyword>
<evidence type="ECO:0000256" key="2">
    <source>
        <dbReference type="SAM" id="Phobius"/>
    </source>
</evidence>
<feature type="region of interest" description="Disordered" evidence="1">
    <location>
        <begin position="788"/>
        <end position="853"/>
    </location>
</feature>
<comment type="caution">
    <text evidence="3">The sequence shown here is derived from an EMBL/GenBank/DDBJ whole genome shotgun (WGS) entry which is preliminary data.</text>
</comment>
<feature type="region of interest" description="Disordered" evidence="1">
    <location>
        <begin position="728"/>
        <end position="773"/>
    </location>
</feature>
<feature type="compositionally biased region" description="Polar residues" evidence="1">
    <location>
        <begin position="234"/>
        <end position="244"/>
    </location>
</feature>
<feature type="compositionally biased region" description="Basic and acidic residues" evidence="1">
    <location>
        <begin position="590"/>
        <end position="599"/>
    </location>
</feature>
<feature type="region of interest" description="Disordered" evidence="1">
    <location>
        <begin position="554"/>
        <end position="604"/>
    </location>
</feature>
<accession>A0A8B6CAP1</accession>
<dbReference type="PANTHER" id="PTHR23320">
    <property type="entry name" value="MEMBRANE-SPANNING 4-DOMAINS SUBFAMILY A MS4A -RELATED"/>
    <property type="match status" value="1"/>
</dbReference>